<dbReference type="EMBL" id="CP012900">
    <property type="protein sequence ID" value="ALJ29201.1"/>
    <property type="molecule type" value="Genomic_DNA"/>
</dbReference>
<reference evidence="2 3" key="1">
    <citation type="journal article" date="2015" name="Genome Announc.">
        <title>Complete Genome Sequencing of Stenotrophomonas acidaminiphila ZAC14D2_NAIMI4_2, a Multidrug-Resistant Strain Isolated from Sediments of a Polluted River in Mexico, Uncovers New Antibiotic Resistance Genes and a Novel Class-II Lasso Peptide Biosynthesis Gene Cluster.</title>
        <authorList>
            <person name="Vinuesa P."/>
            <person name="Ochoa-Sanchez L.E."/>
        </authorList>
    </citation>
    <scope>NUCLEOTIDE SEQUENCE [LARGE SCALE GENOMIC DNA]</scope>
    <source>
        <strain evidence="2 3">ZAC14D2_NAIMI4_2</strain>
    </source>
</reference>
<feature type="compositionally biased region" description="Low complexity" evidence="1">
    <location>
        <begin position="226"/>
        <end position="235"/>
    </location>
</feature>
<keyword evidence="3" id="KW-1185">Reference proteome</keyword>
<name>A0A0S1B2B8_9GAMM</name>
<evidence type="ECO:0000256" key="1">
    <source>
        <dbReference type="SAM" id="MobiDB-lite"/>
    </source>
</evidence>
<feature type="region of interest" description="Disordered" evidence="1">
    <location>
        <begin position="180"/>
        <end position="235"/>
    </location>
</feature>
<organism evidence="2 3">
    <name type="scientific">Stenotrophomonas acidaminiphila</name>
    <dbReference type="NCBI Taxonomy" id="128780"/>
    <lineage>
        <taxon>Bacteria</taxon>
        <taxon>Pseudomonadati</taxon>
        <taxon>Pseudomonadota</taxon>
        <taxon>Gammaproteobacteria</taxon>
        <taxon>Lysobacterales</taxon>
        <taxon>Lysobacteraceae</taxon>
        <taxon>Stenotrophomonas</taxon>
    </lineage>
</organism>
<sequence>MRGTGRTAQRGRSACLRAGCCRGFCWRACSCCCACAVGSPVVERAVPYCGGAQAHVSARSEIRAGPLFRERAGNRRAQADGSRAAMPAAPSGGWKERFPGLLFVAPPKKSDARLRSRHARGWLHCCGTGPGRPKAGGQPQLPGAVRPSACVLAGIRPMKSPAAWHGRAWIPMRVGANAVSPAPQTPGGSGCRPRRRCTAPRPRCGCRHRGGKSPPAPSSRWRRCRPSSPRPAACR</sequence>
<dbReference type="Proteomes" id="UP000061010">
    <property type="component" value="Chromosome"/>
</dbReference>
<dbReference type="KEGG" id="sacz:AOT14_28450"/>
<feature type="region of interest" description="Disordered" evidence="1">
    <location>
        <begin position="72"/>
        <end position="91"/>
    </location>
</feature>
<protein>
    <submittedName>
        <fullName evidence="2">Uncharacterized protein</fullName>
    </submittedName>
</protein>
<evidence type="ECO:0000313" key="2">
    <source>
        <dbReference type="EMBL" id="ALJ29201.1"/>
    </source>
</evidence>
<dbReference type="AlphaFoldDB" id="A0A0S1B2B8"/>
<accession>A0A0S1B2B8</accession>
<gene>
    <name evidence="2" type="ORF">AOT14_28450</name>
</gene>
<proteinExistence type="predicted"/>
<feature type="compositionally biased region" description="Basic residues" evidence="1">
    <location>
        <begin position="192"/>
        <end position="211"/>
    </location>
</feature>
<evidence type="ECO:0000313" key="3">
    <source>
        <dbReference type="Proteomes" id="UP000061010"/>
    </source>
</evidence>